<reference evidence="2" key="1">
    <citation type="submission" date="2020-01" db="EMBL/GenBank/DDBJ databases">
        <authorList>
            <consortium name="DOE Joint Genome Institute"/>
            <person name="Haridas S."/>
            <person name="Albert R."/>
            <person name="Binder M."/>
            <person name="Bloem J."/>
            <person name="Labutti K."/>
            <person name="Salamov A."/>
            <person name="Andreopoulos B."/>
            <person name="Baker S.E."/>
            <person name="Barry K."/>
            <person name="Bills G."/>
            <person name="Bluhm B.H."/>
            <person name="Cannon C."/>
            <person name="Castanera R."/>
            <person name="Culley D.E."/>
            <person name="Daum C."/>
            <person name="Ezra D."/>
            <person name="Gonzalez J.B."/>
            <person name="Henrissat B."/>
            <person name="Kuo A."/>
            <person name="Liang C."/>
            <person name="Lipzen A."/>
            <person name="Lutzoni F."/>
            <person name="Magnuson J."/>
            <person name="Mondo S."/>
            <person name="Nolan M."/>
            <person name="Ohm R."/>
            <person name="Pangilinan J."/>
            <person name="Park H.-J."/>
            <person name="Ramirez L."/>
            <person name="Alfaro M."/>
            <person name="Sun H."/>
            <person name="Tritt A."/>
            <person name="Yoshinaga Y."/>
            <person name="Zwiers L.-H."/>
            <person name="Turgeon B.G."/>
            <person name="Goodwin S.B."/>
            <person name="Spatafora J.W."/>
            <person name="Crous P.W."/>
            <person name="Grigoriev I.V."/>
        </authorList>
    </citation>
    <scope>NUCLEOTIDE SEQUENCE</scope>
    <source>
        <strain evidence="2">CBS 394.84</strain>
    </source>
</reference>
<dbReference type="OrthoDB" id="3787552at2759"/>
<dbReference type="RefSeq" id="XP_040785311.1">
    <property type="nucleotide sequence ID" value="XM_040935037.1"/>
</dbReference>
<dbReference type="EMBL" id="ML976617">
    <property type="protein sequence ID" value="KAF1842748.1"/>
    <property type="molecule type" value="Genomic_DNA"/>
</dbReference>
<sequence>MPKGGTGTKHHCAGGRAWIGDISPGGCIEVKSGPLIYCKKHEMPCRNGCRCQSCERKRDAEAKRERLVAAAERDSEKSKENETFWNPGKIRKQSKY</sequence>
<comment type="caution">
    <text evidence="2">The sequence shown here is derived from an EMBL/GenBank/DDBJ whole genome shotgun (WGS) entry which is preliminary data.</text>
</comment>
<accession>A0A9P4GBF3</accession>
<dbReference type="Proteomes" id="UP000800039">
    <property type="component" value="Unassembled WGS sequence"/>
</dbReference>
<gene>
    <name evidence="2" type="ORF">K460DRAFT_378059</name>
</gene>
<name>A0A9P4GBF3_9PLEO</name>
<protein>
    <submittedName>
        <fullName evidence="2">Uncharacterized protein</fullName>
    </submittedName>
</protein>
<feature type="region of interest" description="Disordered" evidence="1">
    <location>
        <begin position="69"/>
        <end position="96"/>
    </location>
</feature>
<evidence type="ECO:0000313" key="3">
    <source>
        <dbReference type="Proteomes" id="UP000800039"/>
    </source>
</evidence>
<proteinExistence type="predicted"/>
<keyword evidence="3" id="KW-1185">Reference proteome</keyword>
<dbReference type="AlphaFoldDB" id="A0A9P4GBF3"/>
<organism evidence="2 3">
    <name type="scientific">Cucurbitaria berberidis CBS 394.84</name>
    <dbReference type="NCBI Taxonomy" id="1168544"/>
    <lineage>
        <taxon>Eukaryota</taxon>
        <taxon>Fungi</taxon>
        <taxon>Dikarya</taxon>
        <taxon>Ascomycota</taxon>
        <taxon>Pezizomycotina</taxon>
        <taxon>Dothideomycetes</taxon>
        <taxon>Pleosporomycetidae</taxon>
        <taxon>Pleosporales</taxon>
        <taxon>Pleosporineae</taxon>
        <taxon>Cucurbitariaceae</taxon>
        <taxon>Cucurbitaria</taxon>
    </lineage>
</organism>
<evidence type="ECO:0000313" key="2">
    <source>
        <dbReference type="EMBL" id="KAF1842748.1"/>
    </source>
</evidence>
<feature type="compositionally biased region" description="Basic and acidic residues" evidence="1">
    <location>
        <begin position="69"/>
        <end position="82"/>
    </location>
</feature>
<dbReference type="GeneID" id="63852288"/>
<evidence type="ECO:0000256" key="1">
    <source>
        <dbReference type="SAM" id="MobiDB-lite"/>
    </source>
</evidence>